<name>A0ACC3MWC8_9PEZI</name>
<comment type="caution">
    <text evidence="1">The sequence shown here is derived from an EMBL/GenBank/DDBJ whole genome shotgun (WGS) entry which is preliminary data.</text>
</comment>
<protein>
    <submittedName>
        <fullName evidence="1">Uncharacterized protein</fullName>
    </submittedName>
</protein>
<gene>
    <name evidence="1" type="ORF">LTR37_013454</name>
</gene>
<dbReference type="Proteomes" id="UP001281147">
    <property type="component" value="Unassembled WGS sequence"/>
</dbReference>
<reference evidence="1" key="1">
    <citation type="submission" date="2023-07" db="EMBL/GenBank/DDBJ databases">
        <title>Black Yeasts Isolated from many extreme environments.</title>
        <authorList>
            <person name="Coleine C."/>
            <person name="Stajich J.E."/>
            <person name="Selbmann L."/>
        </authorList>
    </citation>
    <scope>NUCLEOTIDE SEQUENCE</scope>
    <source>
        <strain evidence="1">CCFEE 5714</strain>
    </source>
</reference>
<accession>A0ACC3MWC8</accession>
<evidence type="ECO:0000313" key="2">
    <source>
        <dbReference type="Proteomes" id="UP001281147"/>
    </source>
</evidence>
<proteinExistence type="predicted"/>
<keyword evidence="2" id="KW-1185">Reference proteome</keyword>
<dbReference type="EMBL" id="JAUTXU010000132">
    <property type="protein sequence ID" value="KAK3705087.1"/>
    <property type="molecule type" value="Genomic_DNA"/>
</dbReference>
<evidence type="ECO:0000313" key="1">
    <source>
        <dbReference type="EMBL" id="KAK3705087.1"/>
    </source>
</evidence>
<organism evidence="1 2">
    <name type="scientific">Vermiconidia calcicola</name>
    <dbReference type="NCBI Taxonomy" id="1690605"/>
    <lineage>
        <taxon>Eukaryota</taxon>
        <taxon>Fungi</taxon>
        <taxon>Dikarya</taxon>
        <taxon>Ascomycota</taxon>
        <taxon>Pezizomycotina</taxon>
        <taxon>Dothideomycetes</taxon>
        <taxon>Dothideomycetidae</taxon>
        <taxon>Mycosphaerellales</taxon>
        <taxon>Extremaceae</taxon>
        <taxon>Vermiconidia</taxon>
    </lineage>
</organism>
<sequence length="1016" mass="109816">MAFNFNFGASNSPSTPNRKGKASFSQAPSTTPAGPAPSHLTNFSTTPAGPPPASSRLFGSSYNAAANTFGHRATPGRKGKGKPAFAVPESSPPQYEDEDAEGSMMSPDQSGFLQSMLEPSPRGSKRDRNGQVREQADSGMADIARAFARDAGAAQRIAEVDEVVVNTEHTLAGLDGAMRGQRNASPDHTITISNAAADLTRLWSQHSENKTFSGGVGPESDDAATKATYLSTLLLQLHHPHTTRPISTRPNQRTALTRSSLPQQPSSSIPLPRALLDWLNNYHNPIPDDFNEIHSHRPSPSAHPSFWDLVGADLLRGRFMRVIRLLKDAGWQHAATARMDIHDNAKGYEGRQLDNTEEVVARCIRVLETCPALADDWNIAGSSWSLFRQRVRHAIRDLQDYATSGNEVPKQSQSTNMFSASTTTSMAASTARAENRVPQSIYEQLRMMYGLLLGDLLDFAQDWVEASILLTVWWDGEESTTALGASIADLAVSKSAACRKSAREKLREVDVAPLAAYRGRLDEVWRMVSTTVDDPNFKLDTLDAVQVGLACVFEGEVEAVFGILRSWSQTVSTAVVEVAALGGWLPVAEGRPSSRGLLGRGFSSEDLMVLSHGPGANQQAHSAGTEGIDCDEHLTSYADLLVQRDRFTDEKEGWELAISVLGRLDDSEVAQERIRAVLEAIDVHEGEERVEKVLNVCTAQGLEGLGRGIAERYADSLAASAQEGPPAYGIALIYYARAHATAKLMDTLSLLISLSLLHSAAMPPQQSLDAQLASLLSNDRAALVTLARVDTEAAELLGKGLSGYAMLRRFYDVRDQDGKLGPLMRKREAEKALTAVVQSAADCIRGGLYDPEIESVVPVEGLLVLLGEVLPLLGEKKHRVLEMKHMLALMGVCEDFKQVSGRIKDSSEGLLKASMSAYRGSGDRSGSLKKSKSSLSSASGSEEGSWEHLAESSWSMLRSAESAGSGKRGKQIEVKRGWDWRKGLDALGAEIGSGEVLMLLRTALAREVARSWGGGR</sequence>